<dbReference type="EMBL" id="JBHSGW010000002">
    <property type="protein sequence ID" value="MFC4738880.1"/>
    <property type="molecule type" value="Genomic_DNA"/>
</dbReference>
<accession>A0ABV9P1Q8</accession>
<sequence length="1381" mass="146336">MKLQLLKTVLIFLFVFACTGVINGQVTHTFAGTSGTIDSNISYTTEKNTSSNAPLFSSELRLYYSNASPYNGCSITLLPSNGVIINSVEIYAISSTYTPTLRYTIGSASITASNPAMSLSGTTYSLSGLNVSTSLKIRNANTTNTQARLSGIKVTYTLPGPTVISTASTLIGTDSANLNGSINANGLNTDATFEYGTTTSYGSTVSATPSSVTGTTATSISASINSLSLNTQYHYRAVGTVSGTPTNGSDMTFYTLAATPGVLTLSNPLQTTLDVTLNATTENSNPAITEYAIQETGGQYVQANGTLGASEVWQTAATWATTTITGLSTSTLYTFQAKARNGANVETVFGTSASETTLAAQLVDYAVVQFPNTTQSILEGTNLTVYARAYEPGLTTLSGEQSNLLAWIGYSSTDVDPSNPVFTWIPATFNAEFGNDDEYQATLTGLPIGTYYYAVRFQIGTGPYVYGGSNGNWNNDNVTLNVNADVVDFANVQFPTTATITEGNAVTVYAQVYEPGVTEAAGQGAGITAEIGYSSTDSTPDATWTWTSATFNVQSNNNDEYQATIGSNLAPGTYYYASRFLKSGSSTYIYGGTTGIWSSGNSGVLTVNVLGNPNATAASDITPSSFTANWEAVTDATSYRLDVSVSSNFEITNTTSIVESFETGLSGGYQTATVSLSTGDWQVENVLAGTTGVNSGSKSAQLQSATGSQLISPSFDNGISSINFWVTSSTSSGAIQVNYSIDGGMNWIPTSNSPYTGLNTSKVQISVDINTNSPTLIQIKRTGATIYIDDIQINSNTVVPNFVSGYEDLNVGNVTSYNVTGLTQGTTYYYRVRAVGQTTSDNSNVIDVTTGYSSVTWDGTSWTNTVGPDSTMDAIIEGVYSTSTNGAFNAKTVTLNSGSLTINSDTTIEIQDELVNNLTSAAVVIENNAILRQFNNVANTGQITVRRNSANALRLDYTAWSSPVSGQNALAFSPATLPNRFYDYDASSNAYVSIVPSTTDFTAGKGILIRTPNNWSSTTPAAYPGEFKGVPNNGDVTTTVVDGFNLLGNPYTSPISATSFLLNTNNSSTLGMNTIHFWTHTIASNPVTGTYATSNYATHNGAGGVASAAGGEEPDGIIQVGQGFVIEVDVNGTAEFNNSMRLSASNGQFFKSANQTTTLEKHRMWLDLTSPQYSHNQILVGYIEGATNTIDSSLDAKLFGQSNSVIYSTINNSKYVIQSRALPFTASDIVPLGLIAQTAGQYTISMNHVDGLFDTQDIYLRDNLLNITHDIKGSPYTFVSDAGQFDSRFEIVYAAPLATELPNFNENSVVVYTNEAGITINAGQTIIDNVKVYDVRGRLLFSQLNVNANSLVLDKINTTNQVLILQIGSVDNKVISKKIVN</sequence>
<dbReference type="NCBIfam" id="NF033708">
    <property type="entry name" value="T9SS_Cterm_ChiA"/>
    <property type="match status" value="1"/>
</dbReference>
<dbReference type="InterPro" id="IPR003961">
    <property type="entry name" value="FN3_dom"/>
</dbReference>
<feature type="chain" id="PRO_5045534996" evidence="1">
    <location>
        <begin position="18"/>
        <end position="1381"/>
    </location>
</feature>
<dbReference type="PROSITE" id="PS51257">
    <property type="entry name" value="PROKAR_LIPOPROTEIN"/>
    <property type="match status" value="1"/>
</dbReference>
<dbReference type="PROSITE" id="PS50853">
    <property type="entry name" value="FN3"/>
    <property type="match status" value="1"/>
</dbReference>
<name>A0ABV9P1Q8_9FLAO</name>
<dbReference type="SUPFAM" id="SSF49265">
    <property type="entry name" value="Fibronectin type III"/>
    <property type="match status" value="2"/>
</dbReference>
<evidence type="ECO:0000313" key="4">
    <source>
        <dbReference type="Proteomes" id="UP001595885"/>
    </source>
</evidence>
<evidence type="ECO:0000259" key="2">
    <source>
        <dbReference type="PROSITE" id="PS50853"/>
    </source>
</evidence>
<dbReference type="Proteomes" id="UP001595885">
    <property type="component" value="Unassembled WGS sequence"/>
</dbReference>
<dbReference type="RefSeq" id="WP_379738162.1">
    <property type="nucleotide sequence ID" value="NZ_JBHSGW010000002.1"/>
</dbReference>
<reference evidence="4" key="1">
    <citation type="journal article" date="2019" name="Int. J. Syst. Evol. Microbiol.">
        <title>The Global Catalogue of Microorganisms (GCM) 10K type strain sequencing project: providing services to taxonomists for standard genome sequencing and annotation.</title>
        <authorList>
            <consortium name="The Broad Institute Genomics Platform"/>
            <consortium name="The Broad Institute Genome Sequencing Center for Infectious Disease"/>
            <person name="Wu L."/>
            <person name="Ma J."/>
        </authorList>
    </citation>
    <scope>NUCLEOTIDE SEQUENCE [LARGE SCALE GENOMIC DNA]</scope>
    <source>
        <strain evidence="4">CCUG 50349</strain>
    </source>
</reference>
<dbReference type="InterPro" id="IPR036116">
    <property type="entry name" value="FN3_sf"/>
</dbReference>
<dbReference type="SMART" id="SM00060">
    <property type="entry name" value="FN3"/>
    <property type="match status" value="2"/>
</dbReference>
<evidence type="ECO:0000313" key="3">
    <source>
        <dbReference type="EMBL" id="MFC4738880.1"/>
    </source>
</evidence>
<comment type="caution">
    <text evidence="3">The sequence shown here is derived from an EMBL/GenBank/DDBJ whole genome shotgun (WGS) entry which is preliminary data.</text>
</comment>
<protein>
    <submittedName>
        <fullName evidence="3">T9SS sorting signal type C domain-containing protein</fullName>
    </submittedName>
</protein>
<feature type="domain" description="Fibronectin type-III" evidence="2">
    <location>
        <begin position="259"/>
        <end position="360"/>
    </location>
</feature>
<dbReference type="Gene3D" id="2.60.40.10">
    <property type="entry name" value="Immunoglobulins"/>
    <property type="match status" value="1"/>
</dbReference>
<feature type="signal peptide" evidence="1">
    <location>
        <begin position="1"/>
        <end position="17"/>
    </location>
</feature>
<proteinExistence type="predicted"/>
<keyword evidence="4" id="KW-1185">Reference proteome</keyword>
<dbReference type="CDD" id="cd00063">
    <property type="entry name" value="FN3"/>
    <property type="match status" value="1"/>
</dbReference>
<organism evidence="3 4">
    <name type="scientific">Flavobacterium ponti</name>
    <dbReference type="NCBI Taxonomy" id="665133"/>
    <lineage>
        <taxon>Bacteria</taxon>
        <taxon>Pseudomonadati</taxon>
        <taxon>Bacteroidota</taxon>
        <taxon>Flavobacteriia</taxon>
        <taxon>Flavobacteriales</taxon>
        <taxon>Flavobacteriaceae</taxon>
        <taxon>Flavobacterium</taxon>
    </lineage>
</organism>
<keyword evidence="1" id="KW-0732">Signal</keyword>
<evidence type="ECO:0000256" key="1">
    <source>
        <dbReference type="SAM" id="SignalP"/>
    </source>
</evidence>
<gene>
    <name evidence="3" type="ORF">ACFO3U_02615</name>
</gene>
<dbReference type="InterPro" id="IPR013783">
    <property type="entry name" value="Ig-like_fold"/>
</dbReference>